<feature type="transmembrane region" description="Helical" evidence="8">
    <location>
        <begin position="362"/>
        <end position="384"/>
    </location>
</feature>
<dbReference type="PANTHER" id="PTHR47247:SF1">
    <property type="entry name" value="KUNITZ-TYPE PROTEASE INHIBITOR 2"/>
    <property type="match status" value="1"/>
</dbReference>
<dbReference type="FunFam" id="4.10.410.10:FF:000006">
    <property type="entry name" value="Serine peptidase inhibitor, Kunitz type 1"/>
    <property type="match status" value="1"/>
</dbReference>
<evidence type="ECO:0000256" key="8">
    <source>
        <dbReference type="SAM" id="Phobius"/>
    </source>
</evidence>
<keyword evidence="8" id="KW-1133">Transmembrane helix</keyword>
<accession>A0A803JRK2</accession>
<dbReference type="GeneTree" id="ENSGT00940000160348"/>
<evidence type="ECO:0000256" key="5">
    <source>
        <dbReference type="ARBA" id="ARBA00023136"/>
    </source>
</evidence>
<keyword evidence="4" id="KW-0722">Serine protease inhibitor</keyword>
<dbReference type="Pfam" id="PF00014">
    <property type="entry name" value="Kunitz_BPTI"/>
    <property type="match status" value="3"/>
</dbReference>
<dbReference type="Bgee" id="ENSXETG00000000155">
    <property type="expression patterns" value="Expressed in gastrula and 17 other cell types or tissues"/>
</dbReference>
<dbReference type="InterPro" id="IPR020901">
    <property type="entry name" value="Prtase_inh_Kunz-CS"/>
</dbReference>
<dbReference type="AlphaFoldDB" id="A0A803JRK2"/>
<keyword evidence="2" id="KW-0646">Protease inhibitor</keyword>
<dbReference type="FunFam" id="4.10.410.10:FF:000004">
    <property type="entry name" value="Tissue factor pathway inhibitor"/>
    <property type="match status" value="1"/>
</dbReference>
<keyword evidence="6" id="KW-1015">Disulfide bond</keyword>
<evidence type="ECO:0000313" key="11">
    <source>
        <dbReference type="Ensembl" id="ENSXETP00000110624"/>
    </source>
</evidence>
<dbReference type="SMART" id="SM00131">
    <property type="entry name" value="KU"/>
    <property type="match status" value="3"/>
</dbReference>
<feature type="domain" description="BPTI/Kunitz inhibitor" evidence="10">
    <location>
        <begin position="119"/>
        <end position="169"/>
    </location>
</feature>
<gene>
    <name evidence="11" type="primary">spint2</name>
</gene>
<dbReference type="InterPro" id="IPR036880">
    <property type="entry name" value="Kunitz_BPTI_sf"/>
</dbReference>
<name>A0A803JRK2_XENTR</name>
<dbReference type="CDD" id="cd22622">
    <property type="entry name" value="Kunitz_HAI2_2-like"/>
    <property type="match status" value="1"/>
</dbReference>
<evidence type="ECO:0000256" key="1">
    <source>
        <dbReference type="ARBA" id="ARBA00004370"/>
    </source>
</evidence>
<feature type="domain" description="BPTI/Kunitz inhibitor" evidence="10">
    <location>
        <begin position="218"/>
        <end position="268"/>
    </location>
</feature>
<feature type="domain" description="BPTI/Kunitz inhibitor" evidence="10">
    <location>
        <begin position="290"/>
        <end position="340"/>
    </location>
</feature>
<evidence type="ECO:0000259" key="10">
    <source>
        <dbReference type="PROSITE" id="PS50279"/>
    </source>
</evidence>
<keyword evidence="8" id="KW-0812">Transmembrane</keyword>
<feature type="chain" id="PRO_5030681568" evidence="9">
    <location>
        <begin position="19"/>
        <end position="416"/>
    </location>
</feature>
<dbReference type="Pfam" id="PF07502">
    <property type="entry name" value="MANEC"/>
    <property type="match status" value="1"/>
</dbReference>
<dbReference type="PROSITE" id="PS50279">
    <property type="entry name" value="BPTI_KUNITZ_2"/>
    <property type="match status" value="3"/>
</dbReference>
<evidence type="ECO:0000256" key="3">
    <source>
        <dbReference type="ARBA" id="ARBA00022729"/>
    </source>
</evidence>
<keyword evidence="5 8" id="KW-0472">Membrane</keyword>
<dbReference type="InterPro" id="IPR011106">
    <property type="entry name" value="MANSC_N"/>
</dbReference>
<feature type="signal peptide" evidence="9">
    <location>
        <begin position="1"/>
        <end position="18"/>
    </location>
</feature>
<reference evidence="11" key="1">
    <citation type="journal article" date="2010" name="Science">
        <title>The genome of the Western clawed frog Xenopus tropicalis.</title>
        <authorList>
            <person name="Hellsten U."/>
            <person name="Harland R.M."/>
            <person name="Gilchrist M.J."/>
            <person name="Hendrix D."/>
            <person name="Jurka J."/>
            <person name="Kapitonov V."/>
            <person name="Ovcharenko I."/>
            <person name="Putnam N.H."/>
            <person name="Shu S."/>
            <person name="Taher L."/>
            <person name="Blitz I.L."/>
            <person name="Blumberg B."/>
            <person name="Dichmann D.S."/>
            <person name="Dubchak I."/>
            <person name="Amaya E."/>
            <person name="Detter J.C."/>
            <person name="Fletcher R."/>
            <person name="Gerhard D.S."/>
            <person name="Goodstein D."/>
            <person name="Graves T."/>
            <person name="Grigoriev I.V."/>
            <person name="Grimwood J."/>
            <person name="Kawashima T."/>
            <person name="Lindquist E."/>
            <person name="Lucas S.M."/>
            <person name="Mead P.E."/>
            <person name="Mitros T."/>
            <person name="Ogino H."/>
            <person name="Ohta Y."/>
            <person name="Poliakov A.V."/>
            <person name="Pollet N."/>
            <person name="Robert J."/>
            <person name="Salamov A."/>
            <person name="Sater A.K."/>
            <person name="Schmutz J."/>
            <person name="Terry A."/>
            <person name="Vize P.D."/>
            <person name="Warren W.C."/>
            <person name="Wells D."/>
            <person name="Wills A."/>
            <person name="Wilson R.K."/>
            <person name="Zimmerman L.B."/>
            <person name="Zorn A.M."/>
            <person name="Grainger R."/>
            <person name="Grammer T."/>
            <person name="Khokha M.K."/>
            <person name="Richardson P.M."/>
            <person name="Rokhsar D.S."/>
        </authorList>
    </citation>
    <scope>NUCLEOTIDE SEQUENCE [LARGE SCALE GENOMIC DNA]</scope>
    <source>
        <strain evidence="11">Nigerian</strain>
    </source>
</reference>
<dbReference type="PRINTS" id="PR00759">
    <property type="entry name" value="BASICPTASE"/>
</dbReference>
<evidence type="ECO:0000256" key="9">
    <source>
        <dbReference type="SAM" id="SignalP"/>
    </source>
</evidence>
<evidence type="ECO:0000256" key="4">
    <source>
        <dbReference type="ARBA" id="ARBA00022900"/>
    </source>
</evidence>
<dbReference type="PROSITE" id="PS00280">
    <property type="entry name" value="BPTI_KUNITZ_1"/>
    <property type="match status" value="1"/>
</dbReference>
<dbReference type="GO" id="GO:0016020">
    <property type="term" value="C:membrane"/>
    <property type="evidence" value="ECO:0007669"/>
    <property type="project" value="UniProtKB-SubCell"/>
</dbReference>
<dbReference type="FunCoup" id="A0A803JRK2">
    <property type="interactions" value="316"/>
</dbReference>
<dbReference type="Gene3D" id="4.10.410.10">
    <property type="entry name" value="Pancreatic trypsin inhibitor Kunitz domain"/>
    <property type="match status" value="3"/>
</dbReference>
<sequence length="416" mass="45423">MAAWLGGLLLLIFPLALAQQPACDGYEVLDGFCLPEVGTPARQAMNELVSSGNASSEQECWELCCSTEHCDLAVMEEGSCKLIGCLYSGFNMCELESKEGTRSYRRKDIGPTPTLKDFCLPEAVTGPCRAAFERWWYNPNTQTCENFTYGGCKGNLNNHIGEEVCMNKCAGVTAEMSNDILPPSKRMAEANSDPATVGYKKEFAGVKAALPPPRNHACTGKGVIGNCRASFPRWYFDAESQNCISFTYGGCGGTENNHKSVQECADRCIVSKPEPAKVQAPMTGSFSEYCAAPSLTGPCRASFRRWYYDVTTATCVAFTYGGCRGNKNNYLSVEDCVKNCAGRLDDDHTSDQTVLHRSITAVVLPALLAILAGILLLVMIVFFVKMAKKNQRDAHFGAIWSPIDDKECLMNNAYTL</sequence>
<evidence type="ECO:0000256" key="2">
    <source>
        <dbReference type="ARBA" id="ARBA00022690"/>
    </source>
</evidence>
<dbReference type="SUPFAM" id="SSF57362">
    <property type="entry name" value="BPTI-like"/>
    <property type="match status" value="3"/>
</dbReference>
<dbReference type="GO" id="GO:0004867">
    <property type="term" value="F:serine-type endopeptidase inhibitor activity"/>
    <property type="evidence" value="ECO:0007669"/>
    <property type="project" value="UniProtKB-KW"/>
</dbReference>
<dbReference type="Ensembl" id="ENSXETT00000107265">
    <property type="protein sequence ID" value="ENSXETP00000110624"/>
    <property type="gene ID" value="ENSXETG00000000155"/>
</dbReference>
<protein>
    <submittedName>
        <fullName evidence="11">Serine peptidase inhibitor, Kunitz type, 2</fullName>
    </submittedName>
</protein>
<dbReference type="Xenbase" id="XB-GENE-947329">
    <property type="gene designation" value="spint2"/>
</dbReference>
<organism evidence="11">
    <name type="scientific">Xenopus tropicalis</name>
    <name type="common">Western clawed frog</name>
    <name type="synonym">Silurana tropicalis</name>
    <dbReference type="NCBI Taxonomy" id="8364"/>
    <lineage>
        <taxon>Eukaryota</taxon>
        <taxon>Metazoa</taxon>
        <taxon>Chordata</taxon>
        <taxon>Craniata</taxon>
        <taxon>Vertebrata</taxon>
        <taxon>Euteleostomi</taxon>
        <taxon>Amphibia</taxon>
        <taxon>Batrachia</taxon>
        <taxon>Anura</taxon>
        <taxon>Pipoidea</taxon>
        <taxon>Pipidae</taxon>
        <taxon>Xenopodinae</taxon>
        <taxon>Xenopus</taxon>
        <taxon>Silurana</taxon>
    </lineage>
</organism>
<dbReference type="InterPro" id="IPR013980">
    <property type="entry name" value="MANSC_dom"/>
</dbReference>
<dbReference type="InParanoid" id="A0A803JRK2"/>
<proteinExistence type="predicted"/>
<dbReference type="SMART" id="SM00765">
    <property type="entry name" value="MANEC"/>
    <property type="match status" value="1"/>
</dbReference>
<keyword evidence="7" id="KW-0325">Glycoprotein</keyword>
<keyword evidence="3 9" id="KW-0732">Signal</keyword>
<reference evidence="11" key="2">
    <citation type="submission" date="2021-03" db="UniProtKB">
        <authorList>
            <consortium name="Ensembl"/>
        </authorList>
    </citation>
    <scope>IDENTIFICATION</scope>
</reference>
<dbReference type="InterPro" id="IPR002223">
    <property type="entry name" value="Kunitz_BPTI"/>
</dbReference>
<evidence type="ECO:0000256" key="6">
    <source>
        <dbReference type="ARBA" id="ARBA00023157"/>
    </source>
</evidence>
<evidence type="ECO:0000256" key="7">
    <source>
        <dbReference type="ARBA" id="ARBA00023180"/>
    </source>
</evidence>
<comment type="subcellular location">
    <subcellularLocation>
        <location evidence="1">Membrane</location>
    </subcellularLocation>
</comment>
<dbReference type="PANTHER" id="PTHR47247">
    <property type="entry name" value="KUNITZ-TYPE PROTEASE INHIBITOR 2"/>
    <property type="match status" value="1"/>
</dbReference>